<evidence type="ECO:0000313" key="4">
    <source>
        <dbReference type="Proteomes" id="UP001500503"/>
    </source>
</evidence>
<dbReference type="PANTHER" id="PTHR43000">
    <property type="entry name" value="DTDP-D-GLUCOSE 4,6-DEHYDRATASE-RELATED"/>
    <property type="match status" value="1"/>
</dbReference>
<name>A0ABP8PKD9_9ACTN</name>
<organism evidence="3 4">
    <name type="scientific">Actinoallomurus oryzae</name>
    <dbReference type="NCBI Taxonomy" id="502180"/>
    <lineage>
        <taxon>Bacteria</taxon>
        <taxon>Bacillati</taxon>
        <taxon>Actinomycetota</taxon>
        <taxon>Actinomycetes</taxon>
        <taxon>Streptosporangiales</taxon>
        <taxon>Thermomonosporaceae</taxon>
        <taxon>Actinoallomurus</taxon>
    </lineage>
</organism>
<evidence type="ECO:0000313" key="3">
    <source>
        <dbReference type="EMBL" id="GAA4487409.1"/>
    </source>
</evidence>
<evidence type="ECO:0000256" key="1">
    <source>
        <dbReference type="ARBA" id="ARBA00007637"/>
    </source>
</evidence>
<dbReference type="InterPro" id="IPR036291">
    <property type="entry name" value="NAD(P)-bd_dom_sf"/>
</dbReference>
<dbReference type="Proteomes" id="UP001500503">
    <property type="component" value="Unassembled WGS sequence"/>
</dbReference>
<dbReference type="InterPro" id="IPR001509">
    <property type="entry name" value="Epimerase_deHydtase"/>
</dbReference>
<gene>
    <name evidence="3" type="ORF">GCM10023191_015200</name>
</gene>
<accession>A0ABP8PKD9</accession>
<reference evidence="4" key="1">
    <citation type="journal article" date="2019" name="Int. J. Syst. Evol. Microbiol.">
        <title>The Global Catalogue of Microorganisms (GCM) 10K type strain sequencing project: providing services to taxonomists for standard genome sequencing and annotation.</title>
        <authorList>
            <consortium name="The Broad Institute Genomics Platform"/>
            <consortium name="The Broad Institute Genome Sequencing Center for Infectious Disease"/>
            <person name="Wu L."/>
            <person name="Ma J."/>
        </authorList>
    </citation>
    <scope>NUCLEOTIDE SEQUENCE [LARGE SCALE GENOMIC DNA]</scope>
    <source>
        <strain evidence="4">JCM 17933</strain>
    </source>
</reference>
<dbReference type="EMBL" id="BAABHF010000012">
    <property type="protein sequence ID" value="GAA4487409.1"/>
    <property type="molecule type" value="Genomic_DNA"/>
</dbReference>
<protein>
    <submittedName>
        <fullName evidence="3">NAD(P)-dependent oxidoreductase</fullName>
    </submittedName>
</protein>
<dbReference type="Pfam" id="PF01370">
    <property type="entry name" value="Epimerase"/>
    <property type="match status" value="1"/>
</dbReference>
<dbReference type="SUPFAM" id="SSF51735">
    <property type="entry name" value="NAD(P)-binding Rossmann-fold domains"/>
    <property type="match status" value="1"/>
</dbReference>
<dbReference type="RefSeq" id="WP_345459113.1">
    <property type="nucleotide sequence ID" value="NZ_BAABHF010000012.1"/>
</dbReference>
<sequence>MILVTGGLGFIGSHTVRALLDLGQGCVLVQRRPAEVPADLAGEQVAVEQADITDLGALLRVGERHEITGIVHLAGSMPWPPSSEQPVEQARRAVGGLFNIVQAAQDWGVDRVGVASTIGVYAGIAGTGPLGAGEGPLREDMPVRMTAPHLIPTFKKIGEMLNDHLAGATGIEVVNYRISGTWGPRGHADPFFPAPAFVHAAVRGTRPDLSALVLPAHLEDSIDLCYVKDTARAIALLQLTDRLNHRTYNVASGRATTNAEVIAAIKQVVPDARIELPTGGTTEQNHLDITRLHQDTGYKPEYDTERAAADYIAWLRAGHQY</sequence>
<proteinExistence type="inferred from homology"/>
<comment type="similarity">
    <text evidence="1">Belongs to the NAD(P)-dependent epimerase/dehydratase family.</text>
</comment>
<feature type="domain" description="NAD-dependent epimerase/dehydratase" evidence="2">
    <location>
        <begin position="2"/>
        <end position="251"/>
    </location>
</feature>
<evidence type="ECO:0000259" key="2">
    <source>
        <dbReference type="Pfam" id="PF01370"/>
    </source>
</evidence>
<comment type="caution">
    <text evidence="3">The sequence shown here is derived from an EMBL/GenBank/DDBJ whole genome shotgun (WGS) entry which is preliminary data.</text>
</comment>
<keyword evidence="4" id="KW-1185">Reference proteome</keyword>
<dbReference type="Gene3D" id="3.40.50.720">
    <property type="entry name" value="NAD(P)-binding Rossmann-like Domain"/>
    <property type="match status" value="1"/>
</dbReference>